<evidence type="ECO:0000313" key="1">
    <source>
        <dbReference type="EMBL" id="KRY44193.1"/>
    </source>
</evidence>
<dbReference type="Proteomes" id="UP000054653">
    <property type="component" value="Unassembled WGS sequence"/>
</dbReference>
<evidence type="ECO:0000313" key="2">
    <source>
        <dbReference type="EMBL" id="KRY44313.1"/>
    </source>
</evidence>
<accession>A0A0V1C4U9</accession>
<dbReference type="AlphaFoldDB" id="A0A0V1C4U9"/>
<keyword evidence="3" id="KW-1185">Reference proteome</keyword>
<dbReference type="EMBL" id="JYDI01000691">
    <property type="protein sequence ID" value="KRY44193.1"/>
    <property type="molecule type" value="Genomic_DNA"/>
</dbReference>
<sequence length="44" mass="5087">MKELKESLSANSSDVFALNIRVGYRRRRFGGRDDVISKEVSKRD</sequence>
<evidence type="ECO:0000313" key="3">
    <source>
        <dbReference type="Proteomes" id="UP000054653"/>
    </source>
</evidence>
<proteinExistence type="predicted"/>
<comment type="caution">
    <text evidence="1">The sequence shown here is derived from an EMBL/GenBank/DDBJ whole genome shotgun (WGS) entry which is preliminary data.</text>
</comment>
<name>A0A0V1C4U9_TRIBR</name>
<protein>
    <submittedName>
        <fullName evidence="1">Uncharacterized protein</fullName>
    </submittedName>
</protein>
<gene>
    <name evidence="1" type="ORF">T03_7624</name>
    <name evidence="2" type="ORF">T03_9792</name>
</gene>
<dbReference type="EMBL" id="JYDI01000639">
    <property type="protein sequence ID" value="KRY44313.1"/>
    <property type="molecule type" value="Genomic_DNA"/>
</dbReference>
<reference evidence="1 3" key="1">
    <citation type="submission" date="2015-01" db="EMBL/GenBank/DDBJ databases">
        <title>Evolution of Trichinella species and genotypes.</title>
        <authorList>
            <person name="Korhonen P.K."/>
            <person name="Edoardo P."/>
            <person name="Giuseppe L.R."/>
            <person name="Gasser R.B."/>
        </authorList>
    </citation>
    <scope>NUCLEOTIDE SEQUENCE [LARGE SCALE GENOMIC DNA]</scope>
    <source>
        <strain evidence="1">ISS120</strain>
    </source>
</reference>
<organism evidence="1 3">
    <name type="scientific">Trichinella britovi</name>
    <name type="common">Parasitic roundworm</name>
    <dbReference type="NCBI Taxonomy" id="45882"/>
    <lineage>
        <taxon>Eukaryota</taxon>
        <taxon>Metazoa</taxon>
        <taxon>Ecdysozoa</taxon>
        <taxon>Nematoda</taxon>
        <taxon>Enoplea</taxon>
        <taxon>Dorylaimia</taxon>
        <taxon>Trichinellida</taxon>
        <taxon>Trichinellidae</taxon>
        <taxon>Trichinella</taxon>
    </lineage>
</organism>